<evidence type="ECO:0000259" key="1">
    <source>
        <dbReference type="SMART" id="SM00849"/>
    </source>
</evidence>
<dbReference type="EMBL" id="JBHSTI010000008">
    <property type="protein sequence ID" value="MFC6237498.1"/>
    <property type="molecule type" value="Genomic_DNA"/>
</dbReference>
<dbReference type="InterPro" id="IPR050855">
    <property type="entry name" value="NDM-1-like"/>
</dbReference>
<evidence type="ECO:0000313" key="2">
    <source>
        <dbReference type="EMBL" id="MFC6237498.1"/>
    </source>
</evidence>
<protein>
    <submittedName>
        <fullName evidence="2">MBL fold metallo-hydrolase</fullName>
        <ecNumber evidence="2">3.-.-.-</ecNumber>
    </submittedName>
</protein>
<organism evidence="2 3">
    <name type="scientific">Longivirga aurantiaca</name>
    <dbReference type="NCBI Taxonomy" id="1837743"/>
    <lineage>
        <taxon>Bacteria</taxon>
        <taxon>Bacillati</taxon>
        <taxon>Actinomycetota</taxon>
        <taxon>Actinomycetes</taxon>
        <taxon>Sporichthyales</taxon>
        <taxon>Sporichthyaceae</taxon>
        <taxon>Longivirga</taxon>
    </lineage>
</organism>
<dbReference type="EC" id="3.-.-.-" evidence="2"/>
<reference evidence="3" key="1">
    <citation type="journal article" date="2019" name="Int. J. Syst. Evol. Microbiol.">
        <title>The Global Catalogue of Microorganisms (GCM) 10K type strain sequencing project: providing services to taxonomists for standard genome sequencing and annotation.</title>
        <authorList>
            <consortium name="The Broad Institute Genomics Platform"/>
            <consortium name="The Broad Institute Genome Sequencing Center for Infectious Disease"/>
            <person name="Wu L."/>
            <person name="Ma J."/>
        </authorList>
    </citation>
    <scope>NUCLEOTIDE SEQUENCE [LARGE SCALE GENOMIC DNA]</scope>
    <source>
        <strain evidence="3">CGMCC 4.7317</strain>
    </source>
</reference>
<dbReference type="RefSeq" id="WP_386764849.1">
    <property type="nucleotide sequence ID" value="NZ_JBHSTI010000008.1"/>
</dbReference>
<dbReference type="SUPFAM" id="SSF56281">
    <property type="entry name" value="Metallo-hydrolase/oxidoreductase"/>
    <property type="match status" value="1"/>
</dbReference>
<dbReference type="Pfam" id="PF00753">
    <property type="entry name" value="Lactamase_B"/>
    <property type="match status" value="1"/>
</dbReference>
<name>A0ABW1SYH4_9ACTN</name>
<accession>A0ABW1SYH4</accession>
<feature type="domain" description="Metallo-beta-lactamase" evidence="1">
    <location>
        <begin position="24"/>
        <end position="206"/>
    </location>
</feature>
<proteinExistence type="predicted"/>
<keyword evidence="2" id="KW-0378">Hydrolase</keyword>
<dbReference type="Proteomes" id="UP001596138">
    <property type="component" value="Unassembled WGS sequence"/>
</dbReference>
<dbReference type="Gene3D" id="3.60.15.10">
    <property type="entry name" value="Ribonuclease Z/Hydroxyacylglutathione hydrolase-like"/>
    <property type="match status" value="1"/>
</dbReference>
<gene>
    <name evidence="2" type="ORF">ACFQGU_06385</name>
</gene>
<keyword evidence="3" id="KW-1185">Reference proteome</keyword>
<dbReference type="GO" id="GO:0016787">
    <property type="term" value="F:hydrolase activity"/>
    <property type="evidence" value="ECO:0007669"/>
    <property type="project" value="UniProtKB-KW"/>
</dbReference>
<sequence length="260" mass="28146">MTHLLRLVEVTSGVWVAQSRRYATNSTVLLDGHGGALVIDPSWDPDELAAIPADLASLGVRCVAGLSTHVHYDHVMWHPDLGDVPRWATPGTIAMVDADRDGVVAPLRGDLPDDLVDLAARDLRPIDGELLEWTGPTAVVHVHHAHAPHHLALELPDLGLLVAGDMLSDIELPMPDKDDTDLANYLGGLERLRGSVSRSHLLVPGHGSVSSRPMERYDADARYLDAVVRLGASDDTRIADMADLHAANLERAANRMRTRG</sequence>
<dbReference type="InterPro" id="IPR001279">
    <property type="entry name" value="Metallo-B-lactamas"/>
</dbReference>
<dbReference type="PANTHER" id="PTHR42951">
    <property type="entry name" value="METALLO-BETA-LACTAMASE DOMAIN-CONTAINING"/>
    <property type="match status" value="1"/>
</dbReference>
<comment type="caution">
    <text evidence="2">The sequence shown here is derived from an EMBL/GenBank/DDBJ whole genome shotgun (WGS) entry which is preliminary data.</text>
</comment>
<dbReference type="PANTHER" id="PTHR42951:SF22">
    <property type="entry name" value="METALLO BETA-LACTAMASE SUPERFAMILY LIPOPROTEIN"/>
    <property type="match status" value="1"/>
</dbReference>
<dbReference type="InterPro" id="IPR036866">
    <property type="entry name" value="RibonucZ/Hydroxyglut_hydro"/>
</dbReference>
<evidence type="ECO:0000313" key="3">
    <source>
        <dbReference type="Proteomes" id="UP001596138"/>
    </source>
</evidence>
<dbReference type="SMART" id="SM00849">
    <property type="entry name" value="Lactamase_B"/>
    <property type="match status" value="1"/>
</dbReference>